<protein>
    <submittedName>
        <fullName evidence="3">TIGR00267 family protein</fullName>
    </submittedName>
</protein>
<evidence type="ECO:0000313" key="4">
    <source>
        <dbReference type="Proteomes" id="UP000199345"/>
    </source>
</evidence>
<keyword evidence="4" id="KW-1185">Reference proteome</keyword>
<organism evidence="3 4">
    <name type="scientific">Nitrosomonas marina</name>
    <dbReference type="NCBI Taxonomy" id="917"/>
    <lineage>
        <taxon>Bacteria</taxon>
        <taxon>Pseudomonadati</taxon>
        <taxon>Pseudomonadota</taxon>
        <taxon>Betaproteobacteria</taxon>
        <taxon>Nitrosomonadales</taxon>
        <taxon>Nitrosomonadaceae</taxon>
        <taxon>Nitrosomonas</taxon>
    </lineage>
</organism>
<keyword evidence="2" id="KW-0472">Membrane</keyword>
<dbReference type="RefSeq" id="WP_090657998.1">
    <property type="nucleotide sequence ID" value="NZ_FOIA01000012.1"/>
</dbReference>
<feature type="transmembrane region" description="Helical" evidence="2">
    <location>
        <begin position="23"/>
        <end position="44"/>
    </location>
</feature>
<dbReference type="Proteomes" id="UP000199345">
    <property type="component" value="Unassembled WGS sequence"/>
</dbReference>
<name>A0A1I0BTI4_9PROT</name>
<keyword evidence="2" id="KW-0812">Transmembrane</keyword>
<feature type="transmembrane region" description="Helical" evidence="2">
    <location>
        <begin position="50"/>
        <end position="74"/>
    </location>
</feature>
<evidence type="ECO:0000313" key="3">
    <source>
        <dbReference type="EMBL" id="SET10273.1"/>
    </source>
</evidence>
<gene>
    <name evidence="3" type="ORF">SAMN05216326_1122</name>
</gene>
<feature type="transmembrane region" description="Helical" evidence="2">
    <location>
        <begin position="144"/>
        <end position="162"/>
    </location>
</feature>
<keyword evidence="1" id="KW-0175">Coiled coil</keyword>
<evidence type="ECO:0000256" key="2">
    <source>
        <dbReference type="SAM" id="Phobius"/>
    </source>
</evidence>
<dbReference type="OrthoDB" id="5431179at2"/>
<keyword evidence="2" id="KW-1133">Transmembrane helix</keyword>
<evidence type="ECO:0000256" key="1">
    <source>
        <dbReference type="SAM" id="Coils"/>
    </source>
</evidence>
<feature type="transmembrane region" description="Helical" evidence="2">
    <location>
        <begin position="169"/>
        <end position="191"/>
    </location>
</feature>
<proteinExistence type="predicted"/>
<reference evidence="4" key="1">
    <citation type="submission" date="2016-10" db="EMBL/GenBank/DDBJ databases">
        <authorList>
            <person name="Varghese N."/>
            <person name="Submissions S."/>
        </authorList>
    </citation>
    <scope>NUCLEOTIDE SEQUENCE [LARGE SCALE GENOMIC DNA]</scope>
    <source>
        <strain evidence="4">Nm71</strain>
    </source>
</reference>
<feature type="transmembrane region" description="Helical" evidence="2">
    <location>
        <begin position="110"/>
        <end position="132"/>
    </location>
</feature>
<accession>A0A1I0BTI4</accession>
<dbReference type="AlphaFoldDB" id="A0A1I0BTI4"/>
<dbReference type="EMBL" id="FOIA01000012">
    <property type="protein sequence ID" value="SET10273.1"/>
    <property type="molecule type" value="Genomic_DNA"/>
</dbReference>
<sequence>MRLINQFSFLANITRSHLIARRYFVVNGFDGALAMLGLLMGFHVSNQTDLITVINVCLGAAVALGMSGITSAYISEAAEKQQELKNLEEAMLSNLSQSAHGRAARIMPMVVAATNGLTPFIIAIIIMLPLMIARWIPGLIENPLEIATLLAFILIFLLGVFLGRISGHLWLWSGIKTLFVALITTLIIYLLRPL</sequence>
<feature type="coiled-coil region" evidence="1">
    <location>
        <begin position="70"/>
        <end position="97"/>
    </location>
</feature>